<dbReference type="EMBL" id="VTPC01002701">
    <property type="protein sequence ID" value="KAF2899661.1"/>
    <property type="molecule type" value="Genomic_DNA"/>
</dbReference>
<evidence type="ECO:0000313" key="19">
    <source>
        <dbReference type="Proteomes" id="UP000801492"/>
    </source>
</evidence>
<dbReference type="Pfam" id="PF10513">
    <property type="entry name" value="EPL1"/>
    <property type="match status" value="1"/>
</dbReference>
<dbReference type="SUPFAM" id="SSF57903">
    <property type="entry name" value="FYVE/PHD zinc finger"/>
    <property type="match status" value="1"/>
</dbReference>
<feature type="compositionally biased region" description="Polar residues" evidence="12">
    <location>
        <begin position="820"/>
        <end position="835"/>
    </location>
</feature>
<dbReference type="InterPro" id="IPR001487">
    <property type="entry name" value="Bromodomain"/>
</dbReference>
<feature type="compositionally biased region" description="Polar residues" evidence="12">
    <location>
        <begin position="854"/>
        <end position="863"/>
    </location>
</feature>
<dbReference type="SUPFAM" id="SSF63748">
    <property type="entry name" value="Tudor/PWWP/MBT"/>
    <property type="match status" value="1"/>
</dbReference>
<comment type="subcellular location">
    <subcellularLocation>
        <location evidence="1">Nucleus</location>
    </subcellularLocation>
</comment>
<evidence type="ECO:0000256" key="6">
    <source>
        <dbReference type="ARBA" id="ARBA00022833"/>
    </source>
</evidence>
<dbReference type="PROSITE" id="PS50812">
    <property type="entry name" value="PWWP"/>
    <property type="match status" value="1"/>
</dbReference>
<organism evidence="18 19">
    <name type="scientific">Ignelater luminosus</name>
    <name type="common">Cucubano</name>
    <name type="synonym">Pyrophorus luminosus</name>
    <dbReference type="NCBI Taxonomy" id="2038154"/>
    <lineage>
        <taxon>Eukaryota</taxon>
        <taxon>Metazoa</taxon>
        <taxon>Ecdysozoa</taxon>
        <taxon>Arthropoda</taxon>
        <taxon>Hexapoda</taxon>
        <taxon>Insecta</taxon>
        <taxon>Pterygota</taxon>
        <taxon>Neoptera</taxon>
        <taxon>Endopterygota</taxon>
        <taxon>Coleoptera</taxon>
        <taxon>Polyphaga</taxon>
        <taxon>Elateriformia</taxon>
        <taxon>Elateroidea</taxon>
        <taxon>Elateridae</taxon>
        <taxon>Agrypninae</taxon>
        <taxon>Pyrophorini</taxon>
        <taxon>Ignelater</taxon>
    </lineage>
</organism>
<dbReference type="InterPro" id="IPR013083">
    <property type="entry name" value="Znf_RING/FYVE/PHD"/>
</dbReference>
<dbReference type="Pfam" id="PF13832">
    <property type="entry name" value="zf-HC5HC2H_2"/>
    <property type="match status" value="1"/>
</dbReference>
<keyword evidence="4" id="KW-0677">Repeat</keyword>
<dbReference type="PROSITE" id="PS50016">
    <property type="entry name" value="ZF_PHD_2"/>
    <property type="match status" value="1"/>
</dbReference>
<evidence type="ECO:0000256" key="11">
    <source>
        <dbReference type="PROSITE-ProRule" id="PRU00042"/>
    </source>
</evidence>
<dbReference type="Pfam" id="PF13831">
    <property type="entry name" value="PHD_2"/>
    <property type="match status" value="1"/>
</dbReference>
<gene>
    <name evidence="18" type="ORF">ILUMI_06521</name>
</gene>
<keyword evidence="19" id="KW-1185">Reference proteome</keyword>
<feature type="domain" description="C2H2-type" evidence="15">
    <location>
        <begin position="22"/>
        <end position="53"/>
    </location>
</feature>
<accession>A0A8K0DA42</accession>
<keyword evidence="2" id="KW-0597">Phosphoprotein</keyword>
<dbReference type="AlphaFoldDB" id="A0A8K0DA42"/>
<feature type="domain" description="Bromo" evidence="13">
    <location>
        <begin position="571"/>
        <end position="641"/>
    </location>
</feature>
<dbReference type="InterPro" id="IPR036427">
    <property type="entry name" value="Bromodomain-like_sf"/>
</dbReference>
<dbReference type="Gene3D" id="3.30.40.10">
    <property type="entry name" value="Zinc/RING finger domain, C3HC4 (zinc finger)"/>
    <property type="match status" value="2"/>
</dbReference>
<comment type="caution">
    <text evidence="18">The sequence shown here is derived from an EMBL/GenBank/DDBJ whole genome shotgun (WGS) entry which is preliminary data.</text>
</comment>
<dbReference type="SMART" id="SM00293">
    <property type="entry name" value="PWWP"/>
    <property type="match status" value="1"/>
</dbReference>
<dbReference type="PROSITE" id="PS00028">
    <property type="entry name" value="ZINC_FINGER_C2H2_1"/>
    <property type="match status" value="1"/>
</dbReference>
<evidence type="ECO:0000259" key="17">
    <source>
        <dbReference type="PROSITE" id="PS51805"/>
    </source>
</evidence>
<dbReference type="InterPro" id="IPR050701">
    <property type="entry name" value="Histone_Mod_Regulator"/>
</dbReference>
<feature type="domain" description="PWWP" evidence="16">
    <location>
        <begin position="902"/>
        <end position="974"/>
    </location>
</feature>
<reference evidence="18" key="1">
    <citation type="submission" date="2019-08" db="EMBL/GenBank/DDBJ databases">
        <title>The genome of the North American firefly Photinus pyralis.</title>
        <authorList>
            <consortium name="Photinus pyralis genome working group"/>
            <person name="Fallon T.R."/>
            <person name="Sander Lower S.E."/>
            <person name="Weng J.-K."/>
        </authorList>
    </citation>
    <scope>NUCLEOTIDE SEQUENCE</scope>
    <source>
        <strain evidence="18">TRF0915ILg1</strain>
        <tissue evidence="18">Whole body</tissue>
    </source>
</reference>
<feature type="compositionally biased region" description="Basic and acidic residues" evidence="12">
    <location>
        <begin position="792"/>
        <end position="803"/>
    </location>
</feature>
<dbReference type="OrthoDB" id="20839at2759"/>
<evidence type="ECO:0000256" key="7">
    <source>
        <dbReference type="ARBA" id="ARBA00022990"/>
    </source>
</evidence>
<dbReference type="InterPro" id="IPR019787">
    <property type="entry name" value="Znf_PHD-finger"/>
</dbReference>
<dbReference type="Pfam" id="PF00439">
    <property type="entry name" value="Bromodomain"/>
    <property type="match status" value="1"/>
</dbReference>
<dbReference type="SUPFAM" id="SSF47370">
    <property type="entry name" value="Bromodomain"/>
    <property type="match status" value="1"/>
</dbReference>
<feature type="region of interest" description="Disordered" evidence="12">
    <location>
        <begin position="741"/>
        <end position="836"/>
    </location>
</feature>
<evidence type="ECO:0000259" key="16">
    <source>
        <dbReference type="PROSITE" id="PS50812"/>
    </source>
</evidence>
<sequence>MGLDFDILEHCRKVRADHGPPYNCPIEKCGRTYKSVCGLQYHLKSFDHTNPNALAITPTSKNKKGRARTIAVPQPTTVSVQEPLTYDEAQKIVHLDVNGESVKININDTLEVFSKEDFPDDSSDDKSEVQEPIIKLPEAVFKKLEDYNICDAPPRPNAYIRFIEKSTEELDGEVEYDVDEEDTAWLSIMNEKREAQGLPAVSVDSLELLMDRLEKESYFQAAVNGQTGTVVDDDAVCCICMDGECQNTNVILFCDMCNLAVHQDCYGVPYIPEGQWLCRRCLQSPSRAVDCVLCPNQGGAFKQTDRGHWAHVVCALWIPEVRFANTVFLEPIDSIETIPAARWKLTCYICKQKGVGACIQCHKTNCYSAFHVTCAQQAGLYMKMDTVKDCGDSQPVLVQKTAYCDTHAPADNAESKKEDSRQKMKQARKMLAKKRGTVPVILIPTIPPERIQEIGALVTIAKKSQFIQRLIAYWTLKRQYRNGVPLLRRLQSAQGGPRDSNTNNVDIMELWRQLKYWQCLRQDLERARLLCELVRKRERYKLELVKATERCINVQLRPLQASLGKVLDLIAAKDTNEIFSEPVDLEEVPDYLTIVSEPMDLKTMRNKLDSGEYLDLAAMEKDFDLMIANCLAYNNKDTVFYRAAIKMRDQCAAIFRQAKRDLEISGLLADNTETTQATTSTNEESLASDIDKELEALQGKNGPDVVVKLEELLAKSQALKHGLARAKRVKLVRSELNKAKKNLAATDSSQSDAENESADTKTSTQSTGSSPSGVNRRTAVLFTRKALAALKKPNDEKDEKDDNTPIVPKKKKGRPRRITEANSTAENSKNENSVPDSFRIYRAGHLTSADENSDSATSLSTCYSHDPSEIDSDDDSDSSVSTAEMSCLENVENTGEKLELKPLQLVWAKCRGYPWYPALIIDPELPKGYVHQGVPIPSPPPEVLALSSNYTEHVYLVLFFDAKRTWQWLPVDKLELLGIDTERDESKANEPKKPTDRKAVRRAYQNALAYQSQVNDPPDDADAVG</sequence>
<evidence type="ECO:0000256" key="2">
    <source>
        <dbReference type="ARBA" id="ARBA00022553"/>
    </source>
</evidence>
<dbReference type="GO" id="GO:0005634">
    <property type="term" value="C:nucleus"/>
    <property type="evidence" value="ECO:0007669"/>
    <property type="project" value="UniProtKB-SubCell"/>
</dbReference>
<dbReference type="CDD" id="cd05839">
    <property type="entry name" value="PWWP_BRPF"/>
    <property type="match status" value="1"/>
</dbReference>
<protein>
    <recommendedName>
        <fullName evidence="20">Peregrin</fullName>
    </recommendedName>
</protein>
<evidence type="ECO:0000256" key="8">
    <source>
        <dbReference type="ARBA" id="ARBA00023117"/>
    </source>
</evidence>
<evidence type="ECO:0000256" key="5">
    <source>
        <dbReference type="ARBA" id="ARBA00022771"/>
    </source>
</evidence>
<dbReference type="SMART" id="SM00297">
    <property type="entry name" value="BROMO"/>
    <property type="match status" value="1"/>
</dbReference>
<dbReference type="PROSITE" id="PS00633">
    <property type="entry name" value="BROMODOMAIN_1"/>
    <property type="match status" value="1"/>
</dbReference>
<evidence type="ECO:0000256" key="4">
    <source>
        <dbReference type="ARBA" id="ARBA00022737"/>
    </source>
</evidence>
<dbReference type="InterPro" id="IPR013087">
    <property type="entry name" value="Znf_C2H2_type"/>
</dbReference>
<feature type="compositionally biased region" description="Low complexity" evidence="12">
    <location>
        <begin position="760"/>
        <end position="772"/>
    </location>
</feature>
<evidence type="ECO:0000256" key="10">
    <source>
        <dbReference type="PROSITE-ProRule" id="PRU00035"/>
    </source>
</evidence>
<evidence type="ECO:0000259" key="13">
    <source>
        <dbReference type="PROSITE" id="PS50014"/>
    </source>
</evidence>
<dbReference type="CDD" id="cd15572">
    <property type="entry name" value="PHD_BRPF"/>
    <property type="match status" value="1"/>
</dbReference>
<dbReference type="GO" id="GO:0008270">
    <property type="term" value="F:zinc ion binding"/>
    <property type="evidence" value="ECO:0007669"/>
    <property type="project" value="UniProtKB-KW"/>
</dbReference>
<feature type="domain" description="PHD-type" evidence="17">
    <location>
        <begin position="288"/>
        <end position="408"/>
    </location>
</feature>
<dbReference type="PROSITE" id="PS50014">
    <property type="entry name" value="BROMODOMAIN_2"/>
    <property type="match status" value="1"/>
</dbReference>
<dbReference type="PANTHER" id="PTHR13793:SF107">
    <property type="entry name" value="BROMODOMAIN-CONTAINING PROTEIN HOMOLOG"/>
    <property type="match status" value="1"/>
</dbReference>
<dbReference type="InterPro" id="IPR034732">
    <property type="entry name" value="EPHD"/>
</dbReference>
<dbReference type="Proteomes" id="UP000801492">
    <property type="component" value="Unassembled WGS sequence"/>
</dbReference>
<feature type="domain" description="PHD-type" evidence="14">
    <location>
        <begin position="234"/>
        <end position="284"/>
    </location>
</feature>
<dbReference type="PRINTS" id="PR00503">
    <property type="entry name" value="BROMODOMAIN"/>
</dbReference>
<keyword evidence="7" id="KW-0007">Acetylation</keyword>
<keyword evidence="9" id="KW-0539">Nucleus</keyword>
<dbReference type="InterPro" id="IPR011011">
    <property type="entry name" value="Znf_FYVE_PHD"/>
</dbReference>
<dbReference type="Gene3D" id="2.30.30.140">
    <property type="match status" value="1"/>
</dbReference>
<dbReference type="PROSITE" id="PS50157">
    <property type="entry name" value="ZINC_FINGER_C2H2_2"/>
    <property type="match status" value="1"/>
</dbReference>
<evidence type="ECO:0000256" key="3">
    <source>
        <dbReference type="ARBA" id="ARBA00022723"/>
    </source>
</evidence>
<dbReference type="PROSITE" id="PS01359">
    <property type="entry name" value="ZF_PHD_1"/>
    <property type="match status" value="1"/>
</dbReference>
<evidence type="ECO:0000256" key="1">
    <source>
        <dbReference type="ARBA" id="ARBA00004123"/>
    </source>
</evidence>
<dbReference type="PROSITE" id="PS51805">
    <property type="entry name" value="EPHD"/>
    <property type="match status" value="1"/>
</dbReference>
<evidence type="ECO:0000259" key="14">
    <source>
        <dbReference type="PROSITE" id="PS50016"/>
    </source>
</evidence>
<dbReference type="FunFam" id="3.30.40.10:FF:000008">
    <property type="entry name" value="Bromodomain containing 1, isoform CRA_a"/>
    <property type="match status" value="1"/>
</dbReference>
<dbReference type="InterPro" id="IPR019786">
    <property type="entry name" value="Zinc_finger_PHD-type_CS"/>
</dbReference>
<evidence type="ECO:0000256" key="12">
    <source>
        <dbReference type="SAM" id="MobiDB-lite"/>
    </source>
</evidence>
<dbReference type="FunFam" id="2.30.30.140:FF:000008">
    <property type="entry name" value="Bromodomain containing 1, isoform CRA_b"/>
    <property type="match status" value="1"/>
</dbReference>
<dbReference type="Gene3D" id="1.20.920.10">
    <property type="entry name" value="Bromodomain-like"/>
    <property type="match status" value="1"/>
</dbReference>
<dbReference type="InterPro" id="IPR001965">
    <property type="entry name" value="Znf_PHD"/>
</dbReference>
<dbReference type="PANTHER" id="PTHR13793">
    <property type="entry name" value="PHD FINGER PROTEINS"/>
    <property type="match status" value="1"/>
</dbReference>
<dbReference type="Pfam" id="PF00855">
    <property type="entry name" value="PWWP"/>
    <property type="match status" value="1"/>
</dbReference>
<dbReference type="InterPro" id="IPR000313">
    <property type="entry name" value="PWWP_dom"/>
</dbReference>
<dbReference type="GO" id="GO:0006357">
    <property type="term" value="P:regulation of transcription by RNA polymerase II"/>
    <property type="evidence" value="ECO:0007669"/>
    <property type="project" value="TreeGrafter"/>
</dbReference>
<evidence type="ECO:0000256" key="9">
    <source>
        <dbReference type="ARBA" id="ARBA00023242"/>
    </source>
</evidence>
<keyword evidence="3" id="KW-0479">Metal-binding</keyword>
<dbReference type="InterPro" id="IPR018359">
    <property type="entry name" value="Bromodomain_CS"/>
</dbReference>
<keyword evidence="8 10" id="KW-0103">Bromodomain</keyword>
<dbReference type="CDD" id="cd15670">
    <property type="entry name" value="ePHD_BRPF"/>
    <property type="match status" value="1"/>
</dbReference>
<name>A0A8K0DA42_IGNLU</name>
<evidence type="ECO:0000259" key="15">
    <source>
        <dbReference type="PROSITE" id="PS50157"/>
    </source>
</evidence>
<keyword evidence="6" id="KW-0862">Zinc</keyword>
<evidence type="ECO:0000313" key="18">
    <source>
        <dbReference type="EMBL" id="KAF2899661.1"/>
    </source>
</evidence>
<proteinExistence type="predicted"/>
<dbReference type="FunFam" id="3.30.40.10:FF:000007">
    <property type="entry name" value="Bromodomain containing 1, isoform CRA_b"/>
    <property type="match status" value="1"/>
</dbReference>
<feature type="region of interest" description="Disordered" evidence="12">
    <location>
        <begin position="849"/>
        <end position="882"/>
    </location>
</feature>
<dbReference type="SMART" id="SM00249">
    <property type="entry name" value="PHD"/>
    <property type="match status" value="2"/>
</dbReference>
<dbReference type="InterPro" id="IPR019542">
    <property type="entry name" value="Enhancer_polycomb-like_N"/>
</dbReference>
<evidence type="ECO:0008006" key="20">
    <source>
        <dbReference type="Google" id="ProtNLM"/>
    </source>
</evidence>
<keyword evidence="5 11" id="KW-0863">Zinc-finger</keyword>